<name>A0AAV1W876_LUPLU</name>
<evidence type="ECO:0000313" key="3">
    <source>
        <dbReference type="Proteomes" id="UP001497480"/>
    </source>
</evidence>
<keyword evidence="3" id="KW-1185">Reference proteome</keyword>
<gene>
    <name evidence="2" type="ORF">LLUT_LOCUS6580</name>
</gene>
<accession>A0AAV1W876</accession>
<reference evidence="2 3" key="1">
    <citation type="submission" date="2024-03" db="EMBL/GenBank/DDBJ databases">
        <authorList>
            <person name="Martinez-Hernandez J."/>
        </authorList>
    </citation>
    <scope>NUCLEOTIDE SEQUENCE [LARGE SCALE GENOMIC DNA]</scope>
</reference>
<protein>
    <submittedName>
        <fullName evidence="2">Uncharacterized protein</fullName>
    </submittedName>
</protein>
<dbReference type="AlphaFoldDB" id="A0AAV1W876"/>
<comment type="caution">
    <text evidence="2">The sequence shown here is derived from an EMBL/GenBank/DDBJ whole genome shotgun (WGS) entry which is preliminary data.</text>
</comment>
<organism evidence="2 3">
    <name type="scientific">Lupinus luteus</name>
    <name type="common">European yellow lupine</name>
    <dbReference type="NCBI Taxonomy" id="3873"/>
    <lineage>
        <taxon>Eukaryota</taxon>
        <taxon>Viridiplantae</taxon>
        <taxon>Streptophyta</taxon>
        <taxon>Embryophyta</taxon>
        <taxon>Tracheophyta</taxon>
        <taxon>Spermatophyta</taxon>
        <taxon>Magnoliopsida</taxon>
        <taxon>eudicotyledons</taxon>
        <taxon>Gunneridae</taxon>
        <taxon>Pentapetalae</taxon>
        <taxon>rosids</taxon>
        <taxon>fabids</taxon>
        <taxon>Fabales</taxon>
        <taxon>Fabaceae</taxon>
        <taxon>Papilionoideae</taxon>
        <taxon>50 kb inversion clade</taxon>
        <taxon>genistoids sensu lato</taxon>
        <taxon>core genistoids</taxon>
        <taxon>Genisteae</taxon>
        <taxon>Lupinus</taxon>
    </lineage>
</organism>
<proteinExistence type="predicted"/>
<sequence length="94" mass="11104">MEEKTLSSFDFDFDDENNNKTDDNYSDAKSNTNVKFSDPTNCELFVDDIYPYLCIMEKRHHLHGETMMENIVIKSNEHVKITYDPPVNFRKMCV</sequence>
<feature type="region of interest" description="Disordered" evidence="1">
    <location>
        <begin position="1"/>
        <end position="33"/>
    </location>
</feature>
<dbReference type="EMBL" id="CAXHTB010000004">
    <property type="protein sequence ID" value="CAL0305520.1"/>
    <property type="molecule type" value="Genomic_DNA"/>
</dbReference>
<evidence type="ECO:0000256" key="1">
    <source>
        <dbReference type="SAM" id="MobiDB-lite"/>
    </source>
</evidence>
<evidence type="ECO:0000313" key="2">
    <source>
        <dbReference type="EMBL" id="CAL0305520.1"/>
    </source>
</evidence>
<dbReference type="Proteomes" id="UP001497480">
    <property type="component" value="Unassembled WGS sequence"/>
</dbReference>